<dbReference type="Proteomes" id="UP000053911">
    <property type="component" value="Unassembled WGS sequence"/>
</dbReference>
<comment type="caution">
    <text evidence="1">The sequence shown here is derived from an EMBL/GenBank/DDBJ whole genome shotgun (WGS) entry which is preliminary data.</text>
</comment>
<organism evidence="1 2">
    <name type="scientific">Thermococcus sibiricus</name>
    <dbReference type="NCBI Taxonomy" id="172049"/>
    <lineage>
        <taxon>Archaea</taxon>
        <taxon>Methanobacteriati</taxon>
        <taxon>Methanobacteriota</taxon>
        <taxon>Thermococci</taxon>
        <taxon>Thermococcales</taxon>
        <taxon>Thermococcaceae</taxon>
        <taxon>Thermococcus</taxon>
    </lineage>
</organism>
<protein>
    <submittedName>
        <fullName evidence="1">Uncharacterized protein</fullName>
    </submittedName>
</protein>
<accession>A0A124FF10</accession>
<feature type="non-terminal residue" evidence="1">
    <location>
        <position position="50"/>
    </location>
</feature>
<name>A0A124FF10_9EURY</name>
<reference evidence="2" key="1">
    <citation type="journal article" date="2015" name="MBio">
        <title>Genome-Resolved Metagenomic Analysis Reveals Roles for Candidate Phyla and Other Microbial Community Members in Biogeochemical Transformations in Oil Reservoirs.</title>
        <authorList>
            <person name="Hu P."/>
            <person name="Tom L."/>
            <person name="Singh A."/>
            <person name="Thomas B.C."/>
            <person name="Baker B.J."/>
            <person name="Piceno Y.M."/>
            <person name="Andersen G.L."/>
            <person name="Banfield J.F."/>
        </authorList>
    </citation>
    <scope>NUCLEOTIDE SEQUENCE [LARGE SCALE GENOMIC DNA]</scope>
</reference>
<proteinExistence type="predicted"/>
<evidence type="ECO:0000313" key="2">
    <source>
        <dbReference type="Proteomes" id="UP000053911"/>
    </source>
</evidence>
<gene>
    <name evidence="1" type="ORF">XD54_2081</name>
</gene>
<dbReference type="AlphaFoldDB" id="A0A124FF10"/>
<sequence>MIIHGELLVVVKLLEKALEVFYFGRSVVLGPGPGFEPGLGDPQSPVLTRL</sequence>
<dbReference type="EMBL" id="LGFD01000092">
    <property type="protein sequence ID" value="KUK16631.1"/>
    <property type="molecule type" value="Genomic_DNA"/>
</dbReference>
<evidence type="ECO:0000313" key="1">
    <source>
        <dbReference type="EMBL" id="KUK16631.1"/>
    </source>
</evidence>